<sequence length="140" mass="15073">MAAQENHLEVVKFLLENGANQSLPTEDGFTPLAVALQQGHENVVALLINYGTKGKVRLPALHIAARNDDTRTAAVLLQNDPNPDVLSKTGFTPLHIAAHYENLSVAQLLINRGANVNYTPKVSPLNLTYTVPTVSALIVT</sequence>
<keyword evidence="2 3" id="KW-0040">ANK repeat</keyword>
<dbReference type="SUPFAM" id="SSF48403">
    <property type="entry name" value="Ankyrin repeat"/>
    <property type="match status" value="1"/>
</dbReference>
<dbReference type="PROSITE" id="PS50297">
    <property type="entry name" value="ANK_REP_REGION"/>
    <property type="match status" value="3"/>
</dbReference>
<evidence type="ECO:0000313" key="5">
    <source>
        <dbReference type="Proteomes" id="UP000193380"/>
    </source>
</evidence>
<dbReference type="PANTHER" id="PTHR24123">
    <property type="entry name" value="ANKYRIN REPEAT-CONTAINING"/>
    <property type="match status" value="1"/>
</dbReference>
<evidence type="ECO:0000256" key="3">
    <source>
        <dbReference type="PROSITE-ProRule" id="PRU00023"/>
    </source>
</evidence>
<reference evidence="4" key="2">
    <citation type="submission" date="2014-03" db="EMBL/GenBank/DDBJ databases">
        <authorList>
            <person name="Genoscope - CEA"/>
        </authorList>
    </citation>
    <scope>NUCLEOTIDE SEQUENCE</scope>
</reference>
<dbReference type="PRINTS" id="PR01415">
    <property type="entry name" value="ANKYRIN"/>
</dbReference>
<dbReference type="InterPro" id="IPR002110">
    <property type="entry name" value="Ankyrin_rpt"/>
</dbReference>
<protein>
    <submittedName>
        <fullName evidence="4">Uncharacterized protein</fullName>
    </submittedName>
</protein>
<dbReference type="STRING" id="8022.A0A060WB58"/>
<evidence type="ECO:0000256" key="1">
    <source>
        <dbReference type="ARBA" id="ARBA00022737"/>
    </source>
</evidence>
<reference evidence="4" key="1">
    <citation type="journal article" date="2014" name="Nat. Commun.">
        <title>The rainbow trout genome provides novel insights into evolution after whole-genome duplication in vertebrates.</title>
        <authorList>
            <person name="Berthelot C."/>
            <person name="Brunet F."/>
            <person name="Chalopin D."/>
            <person name="Juanchich A."/>
            <person name="Bernard M."/>
            <person name="Noel B."/>
            <person name="Bento P."/>
            <person name="Da Silva C."/>
            <person name="Labadie K."/>
            <person name="Alberti A."/>
            <person name="Aury J.M."/>
            <person name="Louis A."/>
            <person name="Dehais P."/>
            <person name="Bardou P."/>
            <person name="Montfort J."/>
            <person name="Klopp C."/>
            <person name="Cabau C."/>
            <person name="Gaspin C."/>
            <person name="Thorgaard G.H."/>
            <person name="Boussaha M."/>
            <person name="Quillet E."/>
            <person name="Guyomard R."/>
            <person name="Galiana D."/>
            <person name="Bobe J."/>
            <person name="Volff J.N."/>
            <person name="Genet C."/>
            <person name="Wincker P."/>
            <person name="Jaillon O."/>
            <person name="Roest Crollius H."/>
            <person name="Guiguen Y."/>
        </authorList>
    </citation>
    <scope>NUCLEOTIDE SEQUENCE [LARGE SCALE GENOMIC DNA]</scope>
</reference>
<feature type="repeat" description="ANK" evidence="3">
    <location>
        <begin position="27"/>
        <end position="51"/>
    </location>
</feature>
<name>A0A060WB58_ONCMY</name>
<feature type="repeat" description="ANK" evidence="3">
    <location>
        <begin position="1"/>
        <end position="26"/>
    </location>
</feature>
<feature type="repeat" description="ANK" evidence="3">
    <location>
        <begin position="89"/>
        <end position="121"/>
    </location>
</feature>
<keyword evidence="1" id="KW-0677">Repeat</keyword>
<proteinExistence type="predicted"/>
<dbReference type="Proteomes" id="UP000193380">
    <property type="component" value="Unassembled WGS sequence"/>
</dbReference>
<gene>
    <name evidence="4" type="ORF">GSONMT00067259001</name>
</gene>
<dbReference type="EMBL" id="FR904408">
    <property type="protein sequence ID" value="CDQ62474.1"/>
    <property type="molecule type" value="Genomic_DNA"/>
</dbReference>
<dbReference type="InterPro" id="IPR051165">
    <property type="entry name" value="Multifunctional_ANK_Repeat"/>
</dbReference>
<organism evidence="4 5">
    <name type="scientific">Oncorhynchus mykiss</name>
    <name type="common">Rainbow trout</name>
    <name type="synonym">Salmo gairdneri</name>
    <dbReference type="NCBI Taxonomy" id="8022"/>
    <lineage>
        <taxon>Eukaryota</taxon>
        <taxon>Metazoa</taxon>
        <taxon>Chordata</taxon>
        <taxon>Craniata</taxon>
        <taxon>Vertebrata</taxon>
        <taxon>Euteleostomi</taxon>
        <taxon>Actinopterygii</taxon>
        <taxon>Neopterygii</taxon>
        <taxon>Teleostei</taxon>
        <taxon>Protacanthopterygii</taxon>
        <taxon>Salmoniformes</taxon>
        <taxon>Salmonidae</taxon>
        <taxon>Salmoninae</taxon>
        <taxon>Oncorhynchus</taxon>
    </lineage>
</organism>
<evidence type="ECO:0000256" key="2">
    <source>
        <dbReference type="ARBA" id="ARBA00023043"/>
    </source>
</evidence>
<dbReference type="Gene3D" id="1.25.40.20">
    <property type="entry name" value="Ankyrin repeat-containing domain"/>
    <property type="match status" value="1"/>
</dbReference>
<accession>A0A060WB58</accession>
<dbReference type="Pfam" id="PF12796">
    <property type="entry name" value="Ank_2"/>
    <property type="match status" value="2"/>
</dbReference>
<dbReference type="PROSITE" id="PS50088">
    <property type="entry name" value="ANK_REPEAT"/>
    <property type="match status" value="3"/>
</dbReference>
<dbReference type="AlphaFoldDB" id="A0A060WB58"/>
<dbReference type="PANTHER" id="PTHR24123:SF71">
    <property type="entry name" value="ANKYRIN 1, ERYTHROCYTIC A ISOFORM X1"/>
    <property type="match status" value="1"/>
</dbReference>
<dbReference type="InterPro" id="IPR036770">
    <property type="entry name" value="Ankyrin_rpt-contain_sf"/>
</dbReference>
<dbReference type="SMART" id="SM00248">
    <property type="entry name" value="ANK"/>
    <property type="match status" value="4"/>
</dbReference>
<dbReference type="PaxDb" id="8022-A0A060WB58"/>
<evidence type="ECO:0000313" key="4">
    <source>
        <dbReference type="EMBL" id="CDQ62474.1"/>
    </source>
</evidence>